<feature type="transmembrane region" description="Helical" evidence="1">
    <location>
        <begin position="96"/>
        <end position="120"/>
    </location>
</feature>
<dbReference type="InterPro" id="IPR010920">
    <property type="entry name" value="LSM_dom_sf"/>
</dbReference>
<dbReference type="GO" id="GO:0005886">
    <property type="term" value="C:plasma membrane"/>
    <property type="evidence" value="ECO:0007669"/>
    <property type="project" value="TreeGrafter"/>
</dbReference>
<protein>
    <submittedName>
        <fullName evidence="3">Mechanosensitive ion channel family protein</fullName>
    </submittedName>
</protein>
<sequence length="393" mass="44746">MEGLSALLHQYNISPENIATPQRLAIIATVCVICIIAYFIMKKIIIPVLKRMVSATSAKWDDHLLNDKVLGVVCYLVPIIFLHIFLPIAFTDKPVALILIDKLCKVAIIAVCIKLVNAFISSFYHISNDYDLMRNRPLKVFYQMLKVIVIAVGLILIISIIIDKRLDILLTGLGASAAVLMLVFKDTIMGLVAGVQINAYDTLRPGDWIIMEKYGANGEVMEVTLNLVKVLNWDNSIVTIPSFLFISESFRNMRKMRESKARRMNEKILIDINTIHFCDSEEEKRLQKLVPEEFSKAIGGGRLTNLHYFRYFVETYLRNHPEVTPLPHLMVRQQPSENHGLPIEIYCFTTRTAWVDFEHFKAEVMEYAYASLAQFGLRAYQSPAGTDLSRLTN</sequence>
<dbReference type="SUPFAM" id="SSF50182">
    <property type="entry name" value="Sm-like ribonucleoproteins"/>
    <property type="match status" value="1"/>
</dbReference>
<organism evidence="3 4">
    <name type="scientific">Candidatus Limisoma faecipullorum</name>
    <dbReference type="NCBI Taxonomy" id="2840854"/>
    <lineage>
        <taxon>Bacteria</taxon>
        <taxon>Pseudomonadati</taxon>
        <taxon>Bacteroidota</taxon>
        <taxon>Bacteroidia</taxon>
        <taxon>Bacteroidales</taxon>
        <taxon>Candidatus Limisoma</taxon>
    </lineage>
</organism>
<evidence type="ECO:0000259" key="2">
    <source>
        <dbReference type="Pfam" id="PF00924"/>
    </source>
</evidence>
<feature type="transmembrane region" description="Helical" evidence="1">
    <location>
        <begin position="168"/>
        <end position="184"/>
    </location>
</feature>
<keyword evidence="1" id="KW-0472">Membrane</keyword>
<reference evidence="3" key="2">
    <citation type="journal article" date="2021" name="PeerJ">
        <title>Extensive microbial diversity within the chicken gut microbiome revealed by metagenomics and culture.</title>
        <authorList>
            <person name="Gilroy R."/>
            <person name="Ravi A."/>
            <person name="Getino M."/>
            <person name="Pursley I."/>
            <person name="Horton D.L."/>
            <person name="Alikhan N.F."/>
            <person name="Baker D."/>
            <person name="Gharbi K."/>
            <person name="Hall N."/>
            <person name="Watson M."/>
            <person name="Adriaenssens E.M."/>
            <person name="Foster-Nyarko E."/>
            <person name="Jarju S."/>
            <person name="Secka A."/>
            <person name="Antonio M."/>
            <person name="Oren A."/>
            <person name="Chaudhuri R.R."/>
            <person name="La Ragione R."/>
            <person name="Hildebrand F."/>
            <person name="Pallen M.J."/>
        </authorList>
    </citation>
    <scope>NUCLEOTIDE SEQUENCE</scope>
    <source>
        <strain evidence="3">6919</strain>
    </source>
</reference>
<keyword evidence="1" id="KW-1133">Transmembrane helix</keyword>
<feature type="transmembrane region" description="Helical" evidence="1">
    <location>
        <begin position="24"/>
        <end position="41"/>
    </location>
</feature>
<dbReference type="GO" id="GO:0071470">
    <property type="term" value="P:cellular response to osmotic stress"/>
    <property type="evidence" value="ECO:0007669"/>
    <property type="project" value="InterPro"/>
</dbReference>
<name>A0A9D9INA0_9BACT</name>
<dbReference type="Pfam" id="PF00924">
    <property type="entry name" value="MS_channel_2nd"/>
    <property type="match status" value="1"/>
</dbReference>
<dbReference type="InterPro" id="IPR030192">
    <property type="entry name" value="YbdG"/>
</dbReference>
<feature type="transmembrane region" description="Helical" evidence="1">
    <location>
        <begin position="140"/>
        <end position="162"/>
    </location>
</feature>
<dbReference type="Proteomes" id="UP000823598">
    <property type="component" value="Unassembled WGS sequence"/>
</dbReference>
<dbReference type="PANTHER" id="PTHR30414:SF0">
    <property type="entry name" value="MINICONDUCTANCE MECHANOSENSITIVE CHANNEL YBDG"/>
    <property type="match status" value="1"/>
</dbReference>
<dbReference type="InterPro" id="IPR006685">
    <property type="entry name" value="MscS_channel_2nd"/>
</dbReference>
<gene>
    <name evidence="3" type="ORF">IAB88_00270</name>
</gene>
<reference evidence="3" key="1">
    <citation type="submission" date="2020-10" db="EMBL/GenBank/DDBJ databases">
        <authorList>
            <person name="Gilroy R."/>
        </authorList>
    </citation>
    <scope>NUCLEOTIDE SEQUENCE</scope>
    <source>
        <strain evidence="3">6919</strain>
    </source>
</reference>
<evidence type="ECO:0000313" key="3">
    <source>
        <dbReference type="EMBL" id="MBO8475410.1"/>
    </source>
</evidence>
<dbReference type="AlphaFoldDB" id="A0A9D9INA0"/>
<dbReference type="PANTHER" id="PTHR30414">
    <property type="entry name" value="MINICONDUCTANCE MECHANOSENSITIVE CHANNEL YBDG"/>
    <property type="match status" value="1"/>
</dbReference>
<dbReference type="EMBL" id="JADIMC010000006">
    <property type="protein sequence ID" value="MBO8475410.1"/>
    <property type="molecule type" value="Genomic_DNA"/>
</dbReference>
<evidence type="ECO:0000313" key="4">
    <source>
        <dbReference type="Proteomes" id="UP000823598"/>
    </source>
</evidence>
<feature type="transmembrane region" description="Helical" evidence="1">
    <location>
        <begin position="69"/>
        <end position="90"/>
    </location>
</feature>
<feature type="domain" description="Mechanosensitive ion channel MscS" evidence="2">
    <location>
        <begin position="186"/>
        <end position="254"/>
    </location>
</feature>
<accession>A0A9D9INA0</accession>
<evidence type="ECO:0000256" key="1">
    <source>
        <dbReference type="SAM" id="Phobius"/>
    </source>
</evidence>
<dbReference type="GO" id="GO:0008381">
    <property type="term" value="F:mechanosensitive monoatomic ion channel activity"/>
    <property type="evidence" value="ECO:0007669"/>
    <property type="project" value="InterPro"/>
</dbReference>
<comment type="caution">
    <text evidence="3">The sequence shown here is derived from an EMBL/GenBank/DDBJ whole genome shotgun (WGS) entry which is preliminary data.</text>
</comment>
<proteinExistence type="predicted"/>
<keyword evidence="1" id="KW-0812">Transmembrane</keyword>